<evidence type="ECO:0000256" key="1">
    <source>
        <dbReference type="SAM" id="MobiDB-lite"/>
    </source>
</evidence>
<accession>A0ABQ9H9K7</accession>
<comment type="caution">
    <text evidence="2">The sequence shown here is derived from an EMBL/GenBank/DDBJ whole genome shotgun (WGS) entry which is preliminary data.</text>
</comment>
<feature type="region of interest" description="Disordered" evidence="1">
    <location>
        <begin position="240"/>
        <end position="271"/>
    </location>
</feature>
<reference evidence="2 3" key="1">
    <citation type="submission" date="2023-02" db="EMBL/GenBank/DDBJ databases">
        <title>LHISI_Scaffold_Assembly.</title>
        <authorList>
            <person name="Stuart O.P."/>
            <person name="Cleave R."/>
            <person name="Magrath M.J.L."/>
            <person name="Mikheyev A.S."/>
        </authorList>
    </citation>
    <scope>NUCLEOTIDE SEQUENCE [LARGE SCALE GENOMIC DNA]</scope>
    <source>
        <strain evidence="2">Daus_M_001</strain>
        <tissue evidence="2">Leg muscle</tissue>
    </source>
</reference>
<sequence>MRPEFCLQLRMVLVHALVVGFHQRDIRATDLSLRICGRSGTLNVFVNQGLEVAFIEECLDYYITLLVASHFGEADVFSSGMAEISWHGMDGMLAGSLLDFCMWESCWTVPLVGGFSRGFSIYSAFSFRHCSMLISTVLKTLRCQESPKSLHHSLAHTFWINFKQHTVSKKQLKTAVLIRVGKLSDATKLPVLTAYHEPNITTHRLEYLYRREQHATYPTGSRNYERFLLTWRIHNLAGKPLPPAPSQAESLQAAQTSGKTERLRRGMKQNR</sequence>
<proteinExistence type="predicted"/>
<name>A0ABQ9H9K7_9NEOP</name>
<keyword evidence="3" id="KW-1185">Reference proteome</keyword>
<feature type="compositionally biased region" description="Polar residues" evidence="1">
    <location>
        <begin position="247"/>
        <end position="258"/>
    </location>
</feature>
<dbReference type="Proteomes" id="UP001159363">
    <property type="component" value="Chromosome 5"/>
</dbReference>
<protein>
    <submittedName>
        <fullName evidence="2">Uncharacterized protein</fullName>
    </submittedName>
</protein>
<gene>
    <name evidence="2" type="ORF">PR048_017456</name>
</gene>
<evidence type="ECO:0000313" key="2">
    <source>
        <dbReference type="EMBL" id="KAJ8880983.1"/>
    </source>
</evidence>
<evidence type="ECO:0000313" key="3">
    <source>
        <dbReference type="Proteomes" id="UP001159363"/>
    </source>
</evidence>
<dbReference type="EMBL" id="JARBHB010000006">
    <property type="protein sequence ID" value="KAJ8880983.1"/>
    <property type="molecule type" value="Genomic_DNA"/>
</dbReference>
<organism evidence="2 3">
    <name type="scientific">Dryococelus australis</name>
    <dbReference type="NCBI Taxonomy" id="614101"/>
    <lineage>
        <taxon>Eukaryota</taxon>
        <taxon>Metazoa</taxon>
        <taxon>Ecdysozoa</taxon>
        <taxon>Arthropoda</taxon>
        <taxon>Hexapoda</taxon>
        <taxon>Insecta</taxon>
        <taxon>Pterygota</taxon>
        <taxon>Neoptera</taxon>
        <taxon>Polyneoptera</taxon>
        <taxon>Phasmatodea</taxon>
        <taxon>Verophasmatodea</taxon>
        <taxon>Anareolatae</taxon>
        <taxon>Phasmatidae</taxon>
        <taxon>Eurycanthinae</taxon>
        <taxon>Dryococelus</taxon>
    </lineage>
</organism>